<protein>
    <submittedName>
        <fullName evidence="7">Type IV secretion system protein virB6</fullName>
    </submittedName>
</protein>
<feature type="transmembrane region" description="Helical" evidence="6">
    <location>
        <begin position="206"/>
        <end position="226"/>
    </location>
</feature>
<dbReference type="EMBL" id="EQ999534">
    <property type="protein sequence ID" value="EEZ29517.1"/>
    <property type="molecule type" value="Genomic_DNA"/>
</dbReference>
<comment type="similarity">
    <text evidence="2">Belongs to the TrbL/VirB6 family.</text>
</comment>
<evidence type="ECO:0000256" key="5">
    <source>
        <dbReference type="ARBA" id="ARBA00023136"/>
    </source>
</evidence>
<dbReference type="HOGENOM" id="CLU_065797_0_0_5"/>
<feature type="transmembrane region" description="Helical" evidence="6">
    <location>
        <begin position="65"/>
        <end position="86"/>
    </location>
</feature>
<evidence type="ECO:0000256" key="3">
    <source>
        <dbReference type="ARBA" id="ARBA00022692"/>
    </source>
</evidence>
<gene>
    <name evidence="7" type="ORF">BALG_02870</name>
</gene>
<dbReference type="Proteomes" id="UP000004659">
    <property type="component" value="Unassembled WGS sequence"/>
</dbReference>
<accession>A0A0E1X8K0</accession>
<evidence type="ECO:0000256" key="1">
    <source>
        <dbReference type="ARBA" id="ARBA00004141"/>
    </source>
</evidence>
<organism evidence="7">
    <name type="scientific">Brucella pinnipedialis M292/94/1</name>
    <dbReference type="NCBI Taxonomy" id="520462"/>
    <lineage>
        <taxon>Bacteria</taxon>
        <taxon>Pseudomonadati</taxon>
        <taxon>Pseudomonadota</taxon>
        <taxon>Alphaproteobacteria</taxon>
        <taxon>Hyphomicrobiales</taxon>
        <taxon>Brucellaceae</taxon>
        <taxon>Brucella/Ochrobactrum group</taxon>
        <taxon>Brucella</taxon>
    </lineage>
</organism>
<feature type="transmembrane region" description="Helical" evidence="6">
    <location>
        <begin position="271"/>
        <end position="291"/>
    </location>
</feature>
<evidence type="ECO:0000256" key="2">
    <source>
        <dbReference type="ARBA" id="ARBA00007802"/>
    </source>
</evidence>
<dbReference type="AlphaFoldDB" id="A0A0E1X8K0"/>
<dbReference type="GO" id="GO:0030255">
    <property type="term" value="P:protein secretion by the type IV secretion system"/>
    <property type="evidence" value="ECO:0007669"/>
    <property type="project" value="InterPro"/>
</dbReference>
<sequence>MMVNPVIFEFIGTSIHNQLNNYVTMVASNTMNMIATTAVLAGGLYYTAMGILMSVGRIEGPFSQLVISCIKFMLIAAFALNISTYSEWVIDTVHNMESGFADAFAGNHGTPSSTIYQTLDNSLGKGWNIAAMLFEKGDNRGLTQIVQGFSELLLSFLVAGSTLILAGPTGAMIVATNAVIAILLGIGPLFILALGWAPTRGFFDRWFGAIVTSILQVALLSAVLSISSAIFSRMVAAINLASATQSTLFSCLSLTAVTIVMPYMMYKVYEYGGILGSSISAATISLGSLAVNTATSGGGAMTSIFSGSSGGGGSGSAKAGGESSYSAGGNAMWSPAYRQHVLGQFNRD</sequence>
<reference evidence="7" key="1">
    <citation type="submission" date="2009-01" db="EMBL/GenBank/DDBJ databases">
        <title>The Genome Sequence of Brucella pinnipedialis M292/94/1.</title>
        <authorList>
            <consortium name="The Broad Institute Genome Sequencing Platform"/>
            <person name="Ward D."/>
            <person name="Young S.K."/>
            <person name="Kodira C.D."/>
            <person name="Zeng Q."/>
            <person name="Koehrsen M."/>
            <person name="Alvarado L."/>
            <person name="Berlin A."/>
            <person name="Borenstein D."/>
            <person name="Chen Z."/>
            <person name="Engels R."/>
            <person name="Freedman E."/>
            <person name="Gellesch M."/>
            <person name="Goldberg J."/>
            <person name="Griggs A."/>
            <person name="Gujja S."/>
            <person name="Heiman D."/>
            <person name="Hepburn T."/>
            <person name="Howarth C."/>
            <person name="Jen D."/>
            <person name="Larson L."/>
            <person name="Lewis B."/>
            <person name="Mehta T."/>
            <person name="Park D."/>
            <person name="Pearson M."/>
            <person name="Roberts A."/>
            <person name="Saif S."/>
            <person name="Shea T."/>
            <person name="Shenoy N."/>
            <person name="Sisk P."/>
            <person name="Stolte C."/>
            <person name="Sykes S."/>
            <person name="Walk T."/>
            <person name="White J."/>
            <person name="Yandava C."/>
            <person name="Whatmore A.M."/>
            <person name="Perrett L.L."/>
            <person name="O'Callaghan D."/>
            <person name="Nusbaum C."/>
            <person name="Galagan J."/>
            <person name="Birren B."/>
        </authorList>
    </citation>
    <scope>NUCLEOTIDE SEQUENCE [LARGE SCALE GENOMIC DNA]</scope>
    <source>
        <strain evidence="7">M292/94/1</strain>
    </source>
</reference>
<keyword evidence="3 6" id="KW-0812">Transmembrane</keyword>
<evidence type="ECO:0000256" key="4">
    <source>
        <dbReference type="ARBA" id="ARBA00022989"/>
    </source>
</evidence>
<feature type="transmembrane region" description="Helical" evidence="6">
    <location>
        <begin position="33"/>
        <end position="53"/>
    </location>
</feature>
<evidence type="ECO:0000313" key="7">
    <source>
        <dbReference type="EMBL" id="EEZ29517.1"/>
    </source>
</evidence>
<dbReference type="Pfam" id="PF04610">
    <property type="entry name" value="TrbL"/>
    <property type="match status" value="1"/>
</dbReference>
<proteinExistence type="inferred from homology"/>
<evidence type="ECO:0000256" key="6">
    <source>
        <dbReference type="SAM" id="Phobius"/>
    </source>
</evidence>
<dbReference type="InterPro" id="IPR007688">
    <property type="entry name" value="Conjugal_tfr_TrbL/VirB6"/>
</dbReference>
<dbReference type="GO" id="GO:0016020">
    <property type="term" value="C:membrane"/>
    <property type="evidence" value="ECO:0007669"/>
    <property type="project" value="UniProtKB-SubCell"/>
</dbReference>
<keyword evidence="5 6" id="KW-0472">Membrane</keyword>
<keyword evidence="4 6" id="KW-1133">Transmembrane helix</keyword>
<feature type="transmembrane region" description="Helical" evidence="6">
    <location>
        <begin position="173"/>
        <end position="194"/>
    </location>
</feature>
<name>A0A0E1X8K0_9HYPH</name>
<comment type="subcellular location">
    <subcellularLocation>
        <location evidence="1">Membrane</location>
        <topology evidence="1">Multi-pass membrane protein</topology>
    </subcellularLocation>
</comment>
<feature type="transmembrane region" description="Helical" evidence="6">
    <location>
        <begin position="145"/>
        <end position="166"/>
    </location>
</feature>